<dbReference type="RefSeq" id="WP_002630006.1">
    <property type="nucleotide sequence ID" value="NZ_ANAH02000001.1"/>
</dbReference>
<evidence type="ECO:0000313" key="2">
    <source>
        <dbReference type="Proteomes" id="UP000011682"/>
    </source>
</evidence>
<protein>
    <submittedName>
        <fullName evidence="1">Uncharacterized protein</fullName>
    </submittedName>
</protein>
<dbReference type="AlphaFoldDB" id="S9R6R2"/>
<dbReference type="OrthoDB" id="4961751at2"/>
<dbReference type="eggNOG" id="ENOG5033PJI">
    <property type="taxonomic scope" value="Bacteria"/>
</dbReference>
<dbReference type="Proteomes" id="UP000011682">
    <property type="component" value="Unassembled WGS sequence"/>
</dbReference>
<reference evidence="1" key="1">
    <citation type="submission" date="2013-05" db="EMBL/GenBank/DDBJ databases">
        <title>Genome assembly of Cystobacter fuscus DSM 2262.</title>
        <authorList>
            <person name="Sharma G."/>
            <person name="Khatri I."/>
            <person name="Kaur C."/>
            <person name="Mayilraj S."/>
            <person name="Subramanian S."/>
        </authorList>
    </citation>
    <scope>NUCLEOTIDE SEQUENCE [LARGE SCALE GENOMIC DNA]</scope>
    <source>
        <strain evidence="1">DSM 2262</strain>
    </source>
</reference>
<dbReference type="EMBL" id="ANAH02000001">
    <property type="protein sequence ID" value="EPX64698.1"/>
    <property type="molecule type" value="Genomic_DNA"/>
</dbReference>
<gene>
    <name evidence="1" type="ORF">D187_000120</name>
</gene>
<name>S9R6R2_CYSF2</name>
<sequence length="380" mass="42026">MSLKDEARREYEELKSHFRSMNFEEFKGGGWFPKYVRWMLEEYSKGVDAEYIRRKYPGAGPVNQANKAIAIASKYSSLVGGASAAAVTGLELAVPTPGGPLAVAGVATSIMADIGLNTRLQLRTTYDLSVIHNAPLSLQDAEDCYLIFCNALGLKMSEVLGEFALSVGPKIIQYNVRKLLRGGFRKALVELIRRVAGTAIARKLTERAMLRLLVPGISIPISAGASYLFTKSMMKVANIQMQRRGSVIDPLIRLYRTDKSIPRELLIQGLIVVMEAPRREGWSEEQMNALRHTQNFLALNDEQIAALEGWWERGANEFAANLPPLSRPARAAFLQFLARAAALGDEAHEGQYVTALRAIATRWDHPFGSEDMDEARKAVG</sequence>
<comment type="caution">
    <text evidence="1">The sequence shown here is derived from an EMBL/GenBank/DDBJ whole genome shotgun (WGS) entry which is preliminary data.</text>
</comment>
<keyword evidence="2" id="KW-1185">Reference proteome</keyword>
<accession>S9R6R2</accession>
<organism evidence="1 2">
    <name type="scientific">Cystobacter fuscus (strain ATCC 25194 / DSM 2262 / NBRC 100088 / M29)</name>
    <dbReference type="NCBI Taxonomy" id="1242864"/>
    <lineage>
        <taxon>Bacteria</taxon>
        <taxon>Pseudomonadati</taxon>
        <taxon>Myxococcota</taxon>
        <taxon>Myxococcia</taxon>
        <taxon>Myxococcales</taxon>
        <taxon>Cystobacterineae</taxon>
        <taxon>Archangiaceae</taxon>
        <taxon>Cystobacter</taxon>
    </lineage>
</organism>
<evidence type="ECO:0000313" key="1">
    <source>
        <dbReference type="EMBL" id="EPX64698.1"/>
    </source>
</evidence>
<proteinExistence type="predicted"/>